<gene>
    <name evidence="5" type="ORF">CTEST_04980</name>
</gene>
<feature type="domain" description="Carboxylesterase type B" evidence="4">
    <location>
        <begin position="6"/>
        <end position="461"/>
    </location>
</feature>
<dbReference type="GO" id="GO:0016787">
    <property type="term" value="F:hydrolase activity"/>
    <property type="evidence" value="ECO:0007669"/>
    <property type="project" value="UniProtKB-KW"/>
</dbReference>
<dbReference type="STRING" id="136857.CTEST_04980"/>
<dbReference type="InterPro" id="IPR002018">
    <property type="entry name" value="CarbesteraseB"/>
</dbReference>
<keyword evidence="2 3" id="KW-0378">Hydrolase</keyword>
<dbReference type="OrthoDB" id="3199405at2"/>
<dbReference type="PANTHER" id="PTHR11559">
    <property type="entry name" value="CARBOXYLESTERASE"/>
    <property type="match status" value="1"/>
</dbReference>
<dbReference type="Gene3D" id="3.40.50.1820">
    <property type="entry name" value="alpha/beta hydrolase"/>
    <property type="match status" value="1"/>
</dbReference>
<keyword evidence="6" id="KW-1185">Reference proteome</keyword>
<reference evidence="6" key="2">
    <citation type="submission" date="2015-05" db="EMBL/GenBank/DDBJ databases">
        <title>Complete genome sequence of Corynebacterium testudinoris DSM 44614, recovered from necrotic lesions in the mouth of a tortoise.</title>
        <authorList>
            <person name="Ruckert C."/>
            <person name="Albersmeier A."/>
            <person name="Winkler A."/>
            <person name="Tauch A."/>
        </authorList>
    </citation>
    <scope>NUCLEOTIDE SEQUENCE [LARGE SCALE GENOMIC DNA]</scope>
    <source>
        <strain evidence="6">DSM 44614</strain>
    </source>
</reference>
<evidence type="ECO:0000313" key="5">
    <source>
        <dbReference type="EMBL" id="AKK08443.1"/>
    </source>
</evidence>
<evidence type="ECO:0000256" key="1">
    <source>
        <dbReference type="ARBA" id="ARBA00005964"/>
    </source>
</evidence>
<protein>
    <recommendedName>
        <fullName evidence="3">Carboxylic ester hydrolase</fullName>
        <ecNumber evidence="3">3.1.1.-</ecNumber>
    </recommendedName>
</protein>
<sequence length="525" mass="57457">MSTGPDIATTAGVVRGLVDEELGIRTWRGVPFGAPTSGSGRFRAPQQREPWAGVRDATRFAPPAPQPTYSWTDRIIGDEDCLALDIVRPDTDDVLPVVVYLHGGSFIMGSSHERMLRGYSFARTMDAVYVSINFRLGVLGYLDLRSIGEDCVANPAVRDQILALKWVRANIAAFGGDPDRVTLMGESAGGAAVTTLMGVPAVAGLFHRAIAQSPPISMIHSRAQATLWARELVYRMALPRQATLADLRDESAADLVRAGQSMMWHGGELLHLNSCYGPTIDGGVVPDHPLTIFESGGQAQVPLLIGTNSDEASFSKVFYMRTSARSRSALRLLSAFDPAHAPRVLRAYEGATERTQFAELLADALFWAPSVRLAGAHARTAPTWMYRFDYAPAALRWLGLGAMHSLELSAVFGDPTASRTAGLSRFGGMDGYEELTDLIQYHWGSFIHHGHPGEEWPAYDGADDTRPGRATVVFDHDTRALFDPKAAQRRAWEDYRMTEWGNGRPELLEELGMLMQATDLRESRG</sequence>
<name>A0A0G3H995_9CORY</name>
<dbReference type="Pfam" id="PF00135">
    <property type="entry name" value="COesterase"/>
    <property type="match status" value="1"/>
</dbReference>
<accession>A0A0G3H995</accession>
<evidence type="ECO:0000259" key="4">
    <source>
        <dbReference type="Pfam" id="PF00135"/>
    </source>
</evidence>
<dbReference type="InterPro" id="IPR019826">
    <property type="entry name" value="Carboxylesterase_B_AS"/>
</dbReference>
<reference evidence="5 6" key="1">
    <citation type="journal article" date="2015" name="Genome Announc.">
        <title>Complete Genome Sequence of the Type Strain Corynebacterium testudinoris DSM 44614, Recovered from Necrotic Lesions in the Mouth of a Tortoise.</title>
        <authorList>
            <person name="Ruckert C."/>
            <person name="Kriete M."/>
            <person name="Jaenicke S."/>
            <person name="Winkler A."/>
            <person name="Tauch A."/>
        </authorList>
    </citation>
    <scope>NUCLEOTIDE SEQUENCE [LARGE SCALE GENOMIC DNA]</scope>
    <source>
        <strain evidence="5 6">DSM 44614</strain>
    </source>
</reference>
<organism evidence="5 6">
    <name type="scientific">Corynebacterium testudinoris</name>
    <dbReference type="NCBI Taxonomy" id="136857"/>
    <lineage>
        <taxon>Bacteria</taxon>
        <taxon>Bacillati</taxon>
        <taxon>Actinomycetota</taxon>
        <taxon>Actinomycetes</taxon>
        <taxon>Mycobacteriales</taxon>
        <taxon>Corynebacteriaceae</taxon>
        <taxon>Corynebacterium</taxon>
    </lineage>
</organism>
<evidence type="ECO:0000313" key="6">
    <source>
        <dbReference type="Proteomes" id="UP000035540"/>
    </source>
</evidence>
<dbReference type="InterPro" id="IPR050309">
    <property type="entry name" value="Type-B_Carboxylest/Lipase"/>
</dbReference>
<evidence type="ECO:0000256" key="2">
    <source>
        <dbReference type="ARBA" id="ARBA00022801"/>
    </source>
</evidence>
<proteinExistence type="inferred from homology"/>
<dbReference type="SUPFAM" id="SSF53474">
    <property type="entry name" value="alpha/beta-Hydrolases"/>
    <property type="match status" value="1"/>
</dbReference>
<dbReference type="Proteomes" id="UP000035540">
    <property type="component" value="Chromosome"/>
</dbReference>
<dbReference type="ESTHER" id="9cory-a0a0g3h995">
    <property type="family name" value="Carb_B_Bacteria"/>
</dbReference>
<dbReference type="RefSeq" id="WP_047252802.1">
    <property type="nucleotide sequence ID" value="NZ_CP011545.1"/>
</dbReference>
<dbReference type="InterPro" id="IPR029058">
    <property type="entry name" value="AB_hydrolase_fold"/>
</dbReference>
<dbReference type="EC" id="3.1.1.-" evidence="3"/>
<dbReference type="EMBL" id="CP011545">
    <property type="protein sequence ID" value="AKK08443.1"/>
    <property type="molecule type" value="Genomic_DNA"/>
</dbReference>
<comment type="similarity">
    <text evidence="1 3">Belongs to the type-B carboxylesterase/lipase family.</text>
</comment>
<dbReference type="PROSITE" id="PS00122">
    <property type="entry name" value="CARBOXYLESTERASE_B_1"/>
    <property type="match status" value="1"/>
</dbReference>
<dbReference type="AlphaFoldDB" id="A0A0G3H995"/>
<dbReference type="KEGG" id="cted:CTEST_04980"/>
<dbReference type="PATRIC" id="fig|136857.5.peg.990"/>
<evidence type="ECO:0000256" key="3">
    <source>
        <dbReference type="RuleBase" id="RU361235"/>
    </source>
</evidence>